<evidence type="ECO:0000256" key="3">
    <source>
        <dbReference type="SAM" id="Phobius"/>
    </source>
</evidence>
<evidence type="ECO:0000313" key="5">
    <source>
        <dbReference type="Proteomes" id="UP000249016"/>
    </source>
</evidence>
<dbReference type="Proteomes" id="UP000249016">
    <property type="component" value="Unassembled WGS sequence"/>
</dbReference>
<keyword evidence="5" id="KW-1185">Reference proteome</keyword>
<proteinExistence type="predicted"/>
<comment type="caution">
    <text evidence="4">The sequence shown here is derived from an EMBL/GenBank/DDBJ whole genome shotgun (WGS) entry which is preliminary data.</text>
</comment>
<feature type="coiled-coil region" evidence="1">
    <location>
        <begin position="47"/>
        <end position="102"/>
    </location>
</feature>
<feature type="transmembrane region" description="Helical" evidence="3">
    <location>
        <begin position="207"/>
        <end position="232"/>
    </location>
</feature>
<keyword evidence="3" id="KW-0812">Transmembrane</keyword>
<name>A0A327NMJ1_9BACT</name>
<dbReference type="RefSeq" id="WP_111345071.1">
    <property type="nucleotide sequence ID" value="NZ_QLII01000001.1"/>
</dbReference>
<keyword evidence="3" id="KW-0472">Membrane</keyword>
<feature type="transmembrane region" description="Helical" evidence="3">
    <location>
        <begin position="252"/>
        <end position="271"/>
    </location>
</feature>
<keyword evidence="1" id="KW-0175">Coiled coil</keyword>
<evidence type="ECO:0000256" key="1">
    <source>
        <dbReference type="SAM" id="Coils"/>
    </source>
</evidence>
<protein>
    <submittedName>
        <fullName evidence="4">Uncharacterized protein</fullName>
    </submittedName>
</protein>
<dbReference type="OrthoDB" id="954004at2"/>
<dbReference type="AlphaFoldDB" id="A0A327NMJ1"/>
<feature type="region of interest" description="Disordered" evidence="2">
    <location>
        <begin position="1"/>
        <end position="26"/>
    </location>
</feature>
<gene>
    <name evidence="4" type="ORF">HMF3257_20855</name>
</gene>
<sequence>MVAKSDNKKGPFVAGMHPKPEADIRPLNGHSFSEEALLETGLTAEELELMEQEKQIETRRIQIQQRKQAAQAEAQNKLLTARDKAKEAAANFRREARKCTDETEKRSLYEWATEADNEVRKIELELGIAHEVGQESAPEDTRGFFERNRLLTAVLQVVGVLVAILYFHGKFNSFRTEIEAMNQGLAVEKQLQPYDETSLQKLVYEKLVVFVDLPIALLVLFLIVPFVGFYVLPFLKSRKDFYTEFFEDLTPWQRSIITTVFSLGLLFFLALSHNVKP</sequence>
<evidence type="ECO:0000313" key="4">
    <source>
        <dbReference type="EMBL" id="RAI76013.1"/>
    </source>
</evidence>
<dbReference type="EMBL" id="QLII01000001">
    <property type="protein sequence ID" value="RAI76013.1"/>
    <property type="molecule type" value="Genomic_DNA"/>
</dbReference>
<organism evidence="4 5">
    <name type="scientific">Spirosoma telluris</name>
    <dbReference type="NCBI Taxonomy" id="2183553"/>
    <lineage>
        <taxon>Bacteria</taxon>
        <taxon>Pseudomonadati</taxon>
        <taxon>Bacteroidota</taxon>
        <taxon>Cytophagia</taxon>
        <taxon>Cytophagales</taxon>
        <taxon>Cytophagaceae</taxon>
        <taxon>Spirosoma</taxon>
    </lineage>
</organism>
<reference evidence="4 5" key="1">
    <citation type="submission" date="2018-06" db="EMBL/GenBank/DDBJ databases">
        <title>Spirosoma sp. HMF3257 Genome sequencing and assembly.</title>
        <authorList>
            <person name="Kang H."/>
            <person name="Cha I."/>
            <person name="Kim H."/>
            <person name="Kang J."/>
            <person name="Joh K."/>
        </authorList>
    </citation>
    <scope>NUCLEOTIDE SEQUENCE [LARGE SCALE GENOMIC DNA]</scope>
    <source>
        <strain evidence="4 5">HMF3257</strain>
    </source>
</reference>
<accession>A0A327NMJ1</accession>
<feature type="transmembrane region" description="Helical" evidence="3">
    <location>
        <begin position="150"/>
        <end position="167"/>
    </location>
</feature>
<keyword evidence="3" id="KW-1133">Transmembrane helix</keyword>
<evidence type="ECO:0000256" key="2">
    <source>
        <dbReference type="SAM" id="MobiDB-lite"/>
    </source>
</evidence>